<reference evidence="4" key="4">
    <citation type="journal article" date="2008" name="Nucleic Acids Res.">
        <title>The rice annotation project database (RAP-DB): 2008 update.</title>
        <authorList>
            <consortium name="The rice annotation project (RAP)"/>
        </authorList>
    </citation>
    <scope>GENOME REANNOTATION</scope>
    <source>
        <strain evidence="4">cv. Nipponbare</strain>
    </source>
</reference>
<evidence type="ECO:0000256" key="1">
    <source>
        <dbReference type="SAM" id="MobiDB-lite"/>
    </source>
</evidence>
<dbReference type="EMBL" id="AP006523">
    <property type="protein sequence ID" value="BAD23795.1"/>
    <property type="molecule type" value="Genomic_DNA"/>
</dbReference>
<dbReference type="PROSITE" id="PS51257">
    <property type="entry name" value="PROKAR_LIPOPROTEIN"/>
    <property type="match status" value="1"/>
</dbReference>
<dbReference type="Proteomes" id="UP000000763">
    <property type="component" value="Chromosome 2"/>
</dbReference>
<gene>
    <name evidence="3" type="ORF">B1215B07.44</name>
    <name evidence="2" type="ORF">P0042D01.3</name>
</gene>
<dbReference type="EMBL" id="AP005000">
    <property type="protein sequence ID" value="BAD23150.1"/>
    <property type="molecule type" value="Genomic_DNA"/>
</dbReference>
<proteinExistence type="predicted"/>
<feature type="region of interest" description="Disordered" evidence="1">
    <location>
        <begin position="1"/>
        <end position="24"/>
    </location>
</feature>
<reference evidence="2" key="1">
    <citation type="submission" date="2002-03" db="EMBL/GenBank/DDBJ databases">
        <title>Oryza sativa nipponbare(GA3) genomic DNA, chromosome 2, PAC clone:P0042D01.</title>
        <authorList>
            <person name="Sasaki T."/>
            <person name="Matsumoto T."/>
            <person name="Yamamoto K."/>
        </authorList>
    </citation>
    <scope>NUCLEOTIDE SEQUENCE</scope>
</reference>
<reference evidence="4" key="3">
    <citation type="journal article" date="2005" name="Nature">
        <title>The map-based sequence of the rice genome.</title>
        <authorList>
            <consortium name="International rice genome sequencing project (IRGSP)"/>
            <person name="Matsumoto T."/>
            <person name="Wu J."/>
            <person name="Kanamori H."/>
            <person name="Katayose Y."/>
            <person name="Fujisawa M."/>
            <person name="Namiki N."/>
            <person name="Mizuno H."/>
            <person name="Yamamoto K."/>
            <person name="Antonio B.A."/>
            <person name="Baba T."/>
            <person name="Sakata K."/>
            <person name="Nagamura Y."/>
            <person name="Aoki H."/>
            <person name="Arikawa K."/>
            <person name="Arita K."/>
            <person name="Bito T."/>
            <person name="Chiden Y."/>
            <person name="Fujitsuka N."/>
            <person name="Fukunaka R."/>
            <person name="Hamada M."/>
            <person name="Harada C."/>
            <person name="Hayashi A."/>
            <person name="Hijishita S."/>
            <person name="Honda M."/>
            <person name="Hosokawa S."/>
            <person name="Ichikawa Y."/>
            <person name="Idonuma A."/>
            <person name="Iijima M."/>
            <person name="Ikeda M."/>
            <person name="Ikeno M."/>
            <person name="Ito K."/>
            <person name="Ito S."/>
            <person name="Ito T."/>
            <person name="Ito Y."/>
            <person name="Ito Y."/>
            <person name="Iwabuchi A."/>
            <person name="Kamiya K."/>
            <person name="Karasawa W."/>
            <person name="Kurita K."/>
            <person name="Katagiri S."/>
            <person name="Kikuta A."/>
            <person name="Kobayashi H."/>
            <person name="Kobayashi N."/>
            <person name="Machita K."/>
            <person name="Maehara T."/>
            <person name="Masukawa M."/>
            <person name="Mizubayashi T."/>
            <person name="Mukai Y."/>
            <person name="Nagasaki H."/>
            <person name="Nagata Y."/>
            <person name="Naito S."/>
            <person name="Nakashima M."/>
            <person name="Nakama Y."/>
            <person name="Nakamichi Y."/>
            <person name="Nakamura M."/>
            <person name="Meguro A."/>
            <person name="Negishi M."/>
            <person name="Ohta I."/>
            <person name="Ohta T."/>
            <person name="Okamoto M."/>
            <person name="Ono N."/>
            <person name="Saji S."/>
            <person name="Sakaguchi M."/>
            <person name="Sakai K."/>
            <person name="Shibata M."/>
            <person name="Shimokawa T."/>
            <person name="Song J."/>
            <person name="Takazaki Y."/>
            <person name="Terasawa K."/>
            <person name="Tsugane M."/>
            <person name="Tsuji K."/>
            <person name="Ueda S."/>
            <person name="Waki K."/>
            <person name="Yamagata H."/>
            <person name="Yamamoto M."/>
            <person name="Yamamoto S."/>
            <person name="Yamane H."/>
            <person name="Yoshiki S."/>
            <person name="Yoshihara R."/>
            <person name="Yukawa K."/>
            <person name="Zhong H."/>
            <person name="Yano M."/>
            <person name="Yuan Q."/>
            <person name="Ouyang S."/>
            <person name="Liu J."/>
            <person name="Jones K.M."/>
            <person name="Gansberger K."/>
            <person name="Moffat K."/>
            <person name="Hill J."/>
            <person name="Bera J."/>
            <person name="Fadrosh D."/>
            <person name="Jin S."/>
            <person name="Johri S."/>
            <person name="Kim M."/>
            <person name="Overton L."/>
            <person name="Reardon M."/>
            <person name="Tsitrin T."/>
            <person name="Vuong H."/>
            <person name="Weaver B."/>
            <person name="Ciecko A."/>
            <person name="Tallon L."/>
            <person name="Jackson J."/>
            <person name="Pai G."/>
            <person name="Aken S.V."/>
            <person name="Utterback T."/>
            <person name="Reidmuller S."/>
            <person name="Feldblyum T."/>
            <person name="Hsiao J."/>
            <person name="Zismann V."/>
            <person name="Iobst S."/>
            <person name="de Vazeille A.R."/>
            <person name="Buell C.R."/>
            <person name="Ying K."/>
            <person name="Li Y."/>
            <person name="Lu T."/>
            <person name="Huang Y."/>
            <person name="Zhao Q."/>
            <person name="Feng Q."/>
            <person name="Zhang L."/>
            <person name="Zhu J."/>
            <person name="Weng Q."/>
            <person name="Mu J."/>
            <person name="Lu Y."/>
            <person name="Fan D."/>
            <person name="Liu Y."/>
            <person name="Guan J."/>
            <person name="Zhang Y."/>
            <person name="Yu S."/>
            <person name="Liu X."/>
            <person name="Zhang Y."/>
            <person name="Hong G."/>
            <person name="Han B."/>
            <person name="Choisne N."/>
            <person name="Demange N."/>
            <person name="Orjeda G."/>
            <person name="Samain S."/>
            <person name="Cattolico L."/>
            <person name="Pelletier E."/>
            <person name="Couloux A."/>
            <person name="Segurens B."/>
            <person name="Wincker P."/>
            <person name="D'Hont A."/>
            <person name="Scarpelli C."/>
            <person name="Weissenbach J."/>
            <person name="Salanoubat M."/>
            <person name="Quetier F."/>
            <person name="Yu Y."/>
            <person name="Kim H.R."/>
            <person name="Rambo T."/>
            <person name="Currie J."/>
            <person name="Collura K."/>
            <person name="Luo M."/>
            <person name="Yang T."/>
            <person name="Ammiraju J.S.S."/>
            <person name="Engler F."/>
            <person name="Soderlund C."/>
            <person name="Wing R.A."/>
            <person name="Palmer L.E."/>
            <person name="de la Bastide M."/>
            <person name="Spiegel L."/>
            <person name="Nascimento L."/>
            <person name="Zutavern T."/>
            <person name="O'Shaughnessy A."/>
            <person name="Dike S."/>
            <person name="Dedhia N."/>
            <person name="Preston R."/>
            <person name="Balija V."/>
            <person name="McCombie W.R."/>
            <person name="Chow T."/>
            <person name="Chen H."/>
            <person name="Chung M."/>
            <person name="Chen C."/>
            <person name="Shaw J."/>
            <person name="Wu H."/>
            <person name="Hsiao K."/>
            <person name="Chao Y."/>
            <person name="Chu M."/>
            <person name="Cheng C."/>
            <person name="Hour A."/>
            <person name="Lee P."/>
            <person name="Lin S."/>
            <person name="Lin Y."/>
            <person name="Liou J."/>
            <person name="Liu S."/>
            <person name="Hsing Y."/>
            <person name="Raghuvanshi S."/>
            <person name="Mohanty A."/>
            <person name="Bharti A.K."/>
            <person name="Gaur A."/>
            <person name="Gupta V."/>
            <person name="Kumar D."/>
            <person name="Ravi V."/>
            <person name="Vij S."/>
            <person name="Kapur A."/>
            <person name="Khurana P."/>
            <person name="Khurana P."/>
            <person name="Khurana J.P."/>
            <person name="Tyagi A.K."/>
            <person name="Gaikwad K."/>
            <person name="Singh A."/>
            <person name="Dalal V."/>
            <person name="Srivastava S."/>
            <person name="Dixit A."/>
            <person name="Pal A.K."/>
            <person name="Ghazi I.A."/>
            <person name="Yadav M."/>
            <person name="Pandit A."/>
            <person name="Bhargava A."/>
            <person name="Sureshbabu K."/>
            <person name="Batra K."/>
            <person name="Sharma T.R."/>
            <person name="Mohapatra T."/>
            <person name="Singh N.K."/>
            <person name="Messing J."/>
            <person name="Nelson A.B."/>
            <person name="Fuks G."/>
            <person name="Kavchok S."/>
            <person name="Keizer G."/>
            <person name="Linton E."/>
            <person name="Llaca V."/>
            <person name="Song R."/>
            <person name="Tanyolac B."/>
            <person name="Young S."/>
            <person name="Ho-Il K."/>
            <person name="Hahn J.H."/>
            <person name="Sangsakoo G."/>
            <person name="Vanavichit A."/>
            <person name="de Mattos Luiz.A.T."/>
            <person name="Zimmer P.D."/>
            <person name="Malone G."/>
            <person name="Dellagostin O."/>
            <person name="de Oliveira A.C."/>
            <person name="Bevan M."/>
            <person name="Bancroft I."/>
            <person name="Minx P."/>
            <person name="Cordum H."/>
            <person name="Wilson R."/>
            <person name="Cheng Z."/>
            <person name="Jin W."/>
            <person name="Jiang J."/>
            <person name="Leong S.A."/>
            <person name="Iwama H."/>
            <person name="Gojobori T."/>
            <person name="Itoh T."/>
            <person name="Niimura Y."/>
            <person name="Fujii Y."/>
            <person name="Habara T."/>
            <person name="Sakai H."/>
            <person name="Sato Y."/>
            <person name="Wilson G."/>
            <person name="Kumar K."/>
            <person name="McCouch S."/>
            <person name="Juretic N."/>
            <person name="Hoen D."/>
            <person name="Wright S."/>
            <person name="Bruskiewich R."/>
            <person name="Bureau T."/>
            <person name="Miyao A."/>
            <person name="Hirochika H."/>
            <person name="Nishikawa T."/>
            <person name="Kadowaki K."/>
            <person name="Sugiura M."/>
            <person name="Burr B."/>
            <person name="Sasaki T."/>
        </authorList>
    </citation>
    <scope>NUCLEOTIDE SEQUENCE [LARGE SCALE GENOMIC DNA]</scope>
    <source>
        <strain evidence="4">cv. Nipponbare</strain>
    </source>
</reference>
<reference evidence="3" key="2">
    <citation type="submission" date="2003-06" db="EMBL/GenBank/DDBJ databases">
        <title>Oryza sativa nipponbare(GA3) genomic DNA, chromosome 2, BAC clone:B1215B07.</title>
        <authorList>
            <person name="Sasaki T."/>
            <person name="Matsumoto T."/>
            <person name="Katayose Y."/>
        </authorList>
    </citation>
    <scope>NUCLEOTIDE SEQUENCE</scope>
</reference>
<evidence type="ECO:0000313" key="3">
    <source>
        <dbReference type="EMBL" id="BAD23795.1"/>
    </source>
</evidence>
<name>Q6K1Q7_ORYSJ</name>
<dbReference type="AlphaFoldDB" id="Q6K1Q7"/>
<protein>
    <submittedName>
        <fullName evidence="3">Uncharacterized protein</fullName>
    </submittedName>
</protein>
<sequence>MRRERRRASVPGDGRRGSGNGSDVAAVMAATLTSCETNGCAARREGTRPTRRRRRRSGPMSMNSWATGGGATRVMFIEAEYDDSASVMDMRRLAGDNDEHHTEAFKRLVPEMEVGWPAASPPATAHAQLLPPPPTPVARAQLLPHWLPAVPSCSTLMPMFHGSLDPAAVWCGGGGDATAA</sequence>
<organism evidence="3 4">
    <name type="scientific">Oryza sativa subsp. japonica</name>
    <name type="common">Rice</name>
    <dbReference type="NCBI Taxonomy" id="39947"/>
    <lineage>
        <taxon>Eukaryota</taxon>
        <taxon>Viridiplantae</taxon>
        <taxon>Streptophyta</taxon>
        <taxon>Embryophyta</taxon>
        <taxon>Tracheophyta</taxon>
        <taxon>Spermatophyta</taxon>
        <taxon>Magnoliopsida</taxon>
        <taxon>Liliopsida</taxon>
        <taxon>Poales</taxon>
        <taxon>Poaceae</taxon>
        <taxon>BOP clade</taxon>
        <taxon>Oryzoideae</taxon>
        <taxon>Oryzeae</taxon>
        <taxon>Oryzinae</taxon>
        <taxon>Oryza</taxon>
        <taxon>Oryza sativa</taxon>
    </lineage>
</organism>
<feature type="region of interest" description="Disordered" evidence="1">
    <location>
        <begin position="40"/>
        <end position="65"/>
    </location>
</feature>
<accession>Q6K1Q7</accession>
<evidence type="ECO:0000313" key="2">
    <source>
        <dbReference type="EMBL" id="BAD23150.1"/>
    </source>
</evidence>
<evidence type="ECO:0000313" key="4">
    <source>
        <dbReference type="Proteomes" id="UP000000763"/>
    </source>
</evidence>